<feature type="region of interest" description="Disordered" evidence="2">
    <location>
        <begin position="920"/>
        <end position="962"/>
    </location>
</feature>
<dbReference type="CDD" id="cd00159">
    <property type="entry name" value="RhoGAP"/>
    <property type="match status" value="1"/>
</dbReference>
<evidence type="ECO:0000313" key="4">
    <source>
        <dbReference type="EMBL" id="PHH62613.1"/>
    </source>
</evidence>
<evidence type="ECO:0000313" key="5">
    <source>
        <dbReference type="Proteomes" id="UP000226192"/>
    </source>
</evidence>
<dbReference type="InterPro" id="IPR008936">
    <property type="entry name" value="Rho_GTPase_activation_prot"/>
</dbReference>
<feature type="region of interest" description="Disordered" evidence="2">
    <location>
        <begin position="476"/>
        <end position="744"/>
    </location>
</feature>
<dbReference type="InterPro" id="IPR000198">
    <property type="entry name" value="RhoGAP_dom"/>
</dbReference>
<evidence type="ECO:0000259" key="3">
    <source>
        <dbReference type="PROSITE" id="PS50238"/>
    </source>
</evidence>
<dbReference type="Proteomes" id="UP000226192">
    <property type="component" value="Unassembled WGS sequence"/>
</dbReference>
<feature type="compositionally biased region" description="Low complexity" evidence="2">
    <location>
        <begin position="656"/>
        <end position="665"/>
    </location>
</feature>
<evidence type="ECO:0000256" key="2">
    <source>
        <dbReference type="SAM" id="MobiDB-lite"/>
    </source>
</evidence>
<dbReference type="Gene3D" id="1.10.555.10">
    <property type="entry name" value="Rho GTPase activation protein"/>
    <property type="match status" value="1"/>
</dbReference>
<feature type="domain" description="Rho-GAP" evidence="3">
    <location>
        <begin position="171"/>
        <end position="448"/>
    </location>
</feature>
<name>A0A2C5Y4P1_9HYPO</name>
<dbReference type="SUPFAM" id="SSF48350">
    <property type="entry name" value="GTPase activation domain, GAP"/>
    <property type="match status" value="1"/>
</dbReference>
<dbReference type="GO" id="GO:0007165">
    <property type="term" value="P:signal transduction"/>
    <property type="evidence" value="ECO:0007669"/>
    <property type="project" value="InterPro"/>
</dbReference>
<dbReference type="Pfam" id="PF00620">
    <property type="entry name" value="RhoGAP"/>
    <property type="match status" value="1"/>
</dbReference>
<accession>A0A2C5Y4P1</accession>
<feature type="compositionally biased region" description="Basic and acidic residues" evidence="2">
    <location>
        <begin position="757"/>
        <end position="769"/>
    </location>
</feature>
<dbReference type="STRING" id="1399860.A0A2C5Y4P1"/>
<dbReference type="EMBL" id="NJET01000067">
    <property type="protein sequence ID" value="PHH62613.1"/>
    <property type="molecule type" value="Genomic_DNA"/>
</dbReference>
<feature type="coiled-coil region" evidence="1">
    <location>
        <begin position="1052"/>
        <end position="1108"/>
    </location>
</feature>
<feature type="compositionally biased region" description="Basic and acidic residues" evidence="2">
    <location>
        <begin position="666"/>
        <end position="681"/>
    </location>
</feature>
<sequence length="1247" mass="134502">MQTYAIISNPIPPSFYTTSKPMAPRLVTSTSTQHLPSHQGLAPGRLPASASAVSLTFPQSASMHSLGVPPSRLHSSGTWTTSSAEMGLLGDVDDVGDRDLFVFEYNRLAKKHGVRLIMVDDFSAEQQGLGSTEKKGWLQRLLRTGAQPRHKRSVSDLAHMLHTRRDSPKMVDIQDMVRLSGKSMLYLPHEYTPCSLILPTCIRATAQHLSQNIGTRGLFRIPGSVRVVTALFDHYCHAERSGGDVAATVRGANLPLHIAHSVHDVASTFKRLLSVLPGGILGSLALLDALVAIYSQLHGEPEFPRTRQTKVRARLIALAIGTVKSQFRRELICAVFGLLSLIGRAAEVAPREDDEGRPLPTSDLMGYGALGIVFGPLLLGNMLEQYTMKLVTPTTGMLLFPLSPPRLRRERLKTKTAAQHASGAPAVDKVMVANGIAEMLIANWRDVVRQMRSLGMQYPRHASSVNLRNSLRPLADHLGPRVPSGSNAGLKDMDDFDAEPDVPPRSSRQRSKPLRSSASQRLVPKMSMATLSPTREESAADSDLDEVKPEAEPAQQGQQPPLTSIVRILSPHNDEAPGARPPLTPDRQVSPESIPPRISSKSREDRDSLDAPATTGLSSAESAKLPSPMSLEGPTMPSVETCRQASSFDGSEDSPSRAPSCAASRGEAEFGGKRDGVERPPCHLSRALLPLDRNSADVKDARPHSRQKQTGAAADKENLNTDWPSLQRIPASHGQGVTAPPRVYALDRASLDKTPERFYSKSSERDHGQGVRVCSPFDEARKPLGKARSSRELSSNTMPDDGLLDRSHSRLGRSRSHAATDEAQPRLEHDKEAEAHHGSPRLRVVGSHGQGKTMVQTPSRSSSSEALSKRGSVRAMAAKFESQEPGARARAGASGDCGCAATTTRSVGCACRRPLAWRRSSSDKSLTSSMEAGCSRDSGKRHKGVLGGDASGRRPQVDAASQTDDLLEAQGAQAVAAAPSMPTLKWNPGPLANRVESVPSLGTMLPHRELPPVAHHVHRPRPLSAQQNRQDDVPLESLSRASSGTTLLYAQIQRLQRHLGSKTEEASQLRRQLDAQEGAEAGTLSEQLREAMRDANMWRQRAVTAERRVKVFEGFTERLRGIRDAIFRQPDAAAAAAEQDACPAKHGRGPCGAAAEQEGHEGDEGVAPSDDSGEAQDAGIVAARIRKCLHGRPGANTNTKTQAPESLKSLTGGGDGSWSPESSVCDGTELMWEVAQELLRLQEDGVL</sequence>
<gene>
    <name evidence="4" type="ORF">CDD81_6847</name>
</gene>
<comment type="caution">
    <text evidence="4">The sequence shown here is derived from an EMBL/GenBank/DDBJ whole genome shotgun (WGS) entry which is preliminary data.</text>
</comment>
<organism evidence="4 5">
    <name type="scientific">Ophiocordyceps australis</name>
    <dbReference type="NCBI Taxonomy" id="1399860"/>
    <lineage>
        <taxon>Eukaryota</taxon>
        <taxon>Fungi</taxon>
        <taxon>Dikarya</taxon>
        <taxon>Ascomycota</taxon>
        <taxon>Pezizomycotina</taxon>
        <taxon>Sordariomycetes</taxon>
        <taxon>Hypocreomycetidae</taxon>
        <taxon>Hypocreales</taxon>
        <taxon>Ophiocordycipitaceae</taxon>
        <taxon>Ophiocordyceps</taxon>
    </lineage>
</organism>
<proteinExistence type="predicted"/>
<feature type="compositionally biased region" description="Polar residues" evidence="2">
    <location>
        <begin position="1195"/>
        <end position="1204"/>
    </location>
</feature>
<feature type="compositionally biased region" description="Low complexity" evidence="2">
    <location>
        <begin position="552"/>
        <end position="561"/>
    </location>
</feature>
<keyword evidence="5" id="KW-1185">Reference proteome</keyword>
<feature type="region of interest" description="Disordered" evidence="2">
    <location>
        <begin position="1191"/>
        <end position="1224"/>
    </location>
</feature>
<protein>
    <recommendedName>
        <fullName evidence="3">Rho-GAP domain-containing protein</fullName>
    </recommendedName>
</protein>
<feature type="region of interest" description="Disordered" evidence="2">
    <location>
        <begin position="757"/>
        <end position="881"/>
    </location>
</feature>
<dbReference type="OrthoDB" id="9994905at2759"/>
<evidence type="ECO:0000256" key="1">
    <source>
        <dbReference type="SAM" id="Coils"/>
    </source>
</evidence>
<dbReference type="PROSITE" id="PS50238">
    <property type="entry name" value="RHOGAP"/>
    <property type="match status" value="1"/>
</dbReference>
<feature type="compositionally biased region" description="Low complexity" evidence="2">
    <location>
        <begin position="859"/>
        <end position="870"/>
    </location>
</feature>
<dbReference type="AlphaFoldDB" id="A0A2C5Y4P1"/>
<feature type="compositionally biased region" description="Basic and acidic residues" evidence="2">
    <location>
        <begin position="694"/>
        <end position="703"/>
    </location>
</feature>
<reference evidence="4 5" key="1">
    <citation type="submission" date="2017-06" db="EMBL/GenBank/DDBJ databases">
        <title>Ant-infecting Ophiocordyceps genomes reveal a high diversity of potential behavioral manipulation genes and a possible major role for enterotoxins.</title>
        <authorList>
            <person name="De Bekker C."/>
            <person name="Evans H.C."/>
            <person name="Brachmann A."/>
            <person name="Hughes D.P."/>
        </authorList>
    </citation>
    <scope>NUCLEOTIDE SEQUENCE [LARGE SCALE GENOMIC DNA]</scope>
    <source>
        <strain evidence="4 5">Map64</strain>
    </source>
</reference>
<keyword evidence="1" id="KW-0175">Coiled coil</keyword>
<feature type="region of interest" description="Disordered" evidence="2">
    <location>
        <begin position="1138"/>
        <end position="1175"/>
    </location>
</feature>
<dbReference type="SMART" id="SM00324">
    <property type="entry name" value="RhoGAP"/>
    <property type="match status" value="1"/>
</dbReference>
<feature type="compositionally biased region" description="Basic and acidic residues" evidence="2">
    <location>
        <begin position="818"/>
        <end position="837"/>
    </location>
</feature>